<evidence type="ECO:0000313" key="2">
    <source>
        <dbReference type="Proteomes" id="UP000244093"/>
    </source>
</evidence>
<accession>A0A2R7Y3P1</accession>
<sequence>MAVRRRTASARKVIGKKSVKGKVYQYEYYTLPLNLYLPKSMVEKWGTDFIIERDEEAGKITIISSKALATQQK</sequence>
<dbReference type="EMBL" id="NBVN01000004">
    <property type="protein sequence ID" value="PUA32134.1"/>
    <property type="molecule type" value="Genomic_DNA"/>
</dbReference>
<proteinExistence type="predicted"/>
<dbReference type="Proteomes" id="UP000244093">
    <property type="component" value="Unassembled WGS sequence"/>
</dbReference>
<name>A0A2R7Y3P1_9CREN</name>
<organism evidence="1 2">
    <name type="scientific">Zestosphaera tikiterensis</name>
    <dbReference type="NCBI Taxonomy" id="1973259"/>
    <lineage>
        <taxon>Archaea</taxon>
        <taxon>Thermoproteota</taxon>
        <taxon>Thermoprotei</taxon>
        <taxon>Desulfurococcales</taxon>
        <taxon>Desulfurococcaceae</taxon>
        <taxon>Zestosphaera</taxon>
    </lineage>
</organism>
<evidence type="ECO:0000313" key="1">
    <source>
        <dbReference type="EMBL" id="PUA32134.1"/>
    </source>
</evidence>
<comment type="caution">
    <text evidence="1">The sequence shown here is derived from an EMBL/GenBank/DDBJ whole genome shotgun (WGS) entry which is preliminary data.</text>
</comment>
<gene>
    <name evidence="1" type="ORF">B7O98_05525</name>
</gene>
<reference evidence="1 2" key="1">
    <citation type="journal article" date="2018" name="Syst. Appl. Microbiol.">
        <title>A new symbiotic nanoarchaeote (Candidatus Nanoclepta minutus) and its host (Zestosphaera tikiterensis gen. nov., sp. nov.) from a New Zealand hot spring.</title>
        <authorList>
            <person name="St John E."/>
            <person name="Liu Y."/>
            <person name="Podar M."/>
            <person name="Stott M.B."/>
            <person name="Meneghin J."/>
            <person name="Chen Z."/>
            <person name="Lagutin K."/>
            <person name="Mitchell K."/>
            <person name="Reysenbach A.L."/>
        </authorList>
    </citation>
    <scope>NUCLEOTIDE SEQUENCE [LARGE SCALE GENOMIC DNA]</scope>
    <source>
        <strain evidence="1">NZ3</strain>
    </source>
</reference>
<dbReference type="AlphaFoldDB" id="A0A2R7Y3P1"/>
<protein>
    <submittedName>
        <fullName evidence="1">Uncharacterized protein</fullName>
    </submittedName>
</protein>